<organism evidence="2 3">
    <name type="scientific">Pseudoalteromonas luteoviolacea S4054</name>
    <dbReference type="NCBI Taxonomy" id="1129367"/>
    <lineage>
        <taxon>Bacteria</taxon>
        <taxon>Pseudomonadati</taxon>
        <taxon>Pseudomonadota</taxon>
        <taxon>Gammaproteobacteria</taxon>
        <taxon>Alteromonadales</taxon>
        <taxon>Pseudoalteromonadaceae</taxon>
        <taxon>Pseudoalteromonas</taxon>
    </lineage>
</organism>
<dbReference type="AlphaFoldDB" id="A0A0F6A9U1"/>
<protein>
    <recommendedName>
        <fullName evidence="1">HTH cro/C1-type domain-containing protein</fullName>
    </recommendedName>
</protein>
<proteinExistence type="predicted"/>
<dbReference type="RefSeq" id="WP_046357392.1">
    <property type="nucleotide sequence ID" value="NZ_AUXW01000168.1"/>
</dbReference>
<comment type="caution">
    <text evidence="2">The sequence shown here is derived from an EMBL/GenBank/DDBJ whole genome shotgun (WGS) entry which is preliminary data.</text>
</comment>
<dbReference type="PROSITE" id="PS50943">
    <property type="entry name" value="HTH_CROC1"/>
    <property type="match status" value="1"/>
</dbReference>
<dbReference type="EMBL" id="AUXW01000168">
    <property type="protein sequence ID" value="KKE82179.1"/>
    <property type="molecule type" value="Genomic_DNA"/>
</dbReference>
<dbReference type="CDD" id="cd00093">
    <property type="entry name" value="HTH_XRE"/>
    <property type="match status" value="1"/>
</dbReference>
<dbReference type="PATRIC" id="fig|1129367.4.peg.3954"/>
<name>A0A0F6A9U1_9GAMM</name>
<sequence length="109" mass="12172">MDEIDPFKFGEKLRHFVRKELIAKQGSVSKGCKKAGVSRSTMNNYLNGTSEFPQSVLTKLHNGCKINVYGFIASMAGVAGKYNNACIEKKYELEASDEKHENKPQTPDQ</sequence>
<evidence type="ECO:0000259" key="1">
    <source>
        <dbReference type="PROSITE" id="PS50943"/>
    </source>
</evidence>
<evidence type="ECO:0000313" key="2">
    <source>
        <dbReference type="EMBL" id="KKE82179.1"/>
    </source>
</evidence>
<gene>
    <name evidence="2" type="ORF">N479_19440</name>
</gene>
<accession>A0A0F6A9U1</accession>
<reference evidence="2 3" key="1">
    <citation type="journal article" date="2015" name="BMC Genomics">
        <title>Genome mining reveals unlocked bioactive potential of marine Gram-negative bacteria.</title>
        <authorList>
            <person name="Machado H."/>
            <person name="Sonnenschein E.C."/>
            <person name="Melchiorsen J."/>
            <person name="Gram L."/>
        </authorList>
    </citation>
    <scope>NUCLEOTIDE SEQUENCE [LARGE SCALE GENOMIC DNA]</scope>
    <source>
        <strain evidence="2 3">S4054</strain>
    </source>
</reference>
<dbReference type="Proteomes" id="UP000033434">
    <property type="component" value="Unassembled WGS sequence"/>
</dbReference>
<dbReference type="InterPro" id="IPR001387">
    <property type="entry name" value="Cro/C1-type_HTH"/>
</dbReference>
<feature type="domain" description="HTH cro/C1-type" evidence="1">
    <location>
        <begin position="33"/>
        <end position="71"/>
    </location>
</feature>
<evidence type="ECO:0000313" key="3">
    <source>
        <dbReference type="Proteomes" id="UP000033434"/>
    </source>
</evidence>